<dbReference type="GO" id="GO:0005886">
    <property type="term" value="C:plasma membrane"/>
    <property type="evidence" value="ECO:0007669"/>
    <property type="project" value="UniProtKB-SubCell"/>
</dbReference>
<dbReference type="AlphaFoldDB" id="A0A291HT50"/>
<dbReference type="InterPro" id="IPR000727">
    <property type="entry name" value="T_SNARE_dom"/>
</dbReference>
<dbReference type="KEGG" id="zdf:AN401_16985"/>
<dbReference type="SUPFAM" id="SSF55785">
    <property type="entry name" value="PYP-like sensor domain (PAS domain)"/>
    <property type="match status" value="1"/>
</dbReference>
<keyword evidence="3" id="KW-0488">Methylation</keyword>
<evidence type="ECO:0000256" key="11">
    <source>
        <dbReference type="PROSITE-ProRule" id="PRU00284"/>
    </source>
</evidence>
<dbReference type="Pfam" id="PF00015">
    <property type="entry name" value="MCPsignal"/>
    <property type="match status" value="1"/>
</dbReference>
<dbReference type="CDD" id="cd00130">
    <property type="entry name" value="PAS"/>
    <property type="match status" value="1"/>
</dbReference>
<dbReference type="Pfam" id="PF08447">
    <property type="entry name" value="PAS_3"/>
    <property type="match status" value="1"/>
</dbReference>
<evidence type="ECO:0000259" key="15">
    <source>
        <dbReference type="PROSITE" id="PS50192"/>
    </source>
</evidence>
<evidence type="ECO:0000313" key="16">
    <source>
        <dbReference type="EMBL" id="ATG75343.1"/>
    </source>
</evidence>
<dbReference type="PANTHER" id="PTHR32089">
    <property type="entry name" value="METHYL-ACCEPTING CHEMOTAXIS PROTEIN MCPB"/>
    <property type="match status" value="1"/>
</dbReference>
<keyword evidence="6 12" id="KW-0812">Transmembrane</keyword>
<feature type="transmembrane region" description="Helical" evidence="12">
    <location>
        <begin position="144"/>
        <end position="164"/>
    </location>
</feature>
<dbReference type="InterPro" id="IPR000014">
    <property type="entry name" value="PAS"/>
</dbReference>
<comment type="subcellular location">
    <subcellularLocation>
        <location evidence="1">Cell inner membrane</location>
        <topology evidence="1">Multi-pass membrane protein</topology>
    </subcellularLocation>
</comment>
<keyword evidence="2" id="KW-1003">Cell membrane</keyword>
<feature type="transmembrane region" description="Helical" evidence="12">
    <location>
        <begin position="170"/>
        <end position="188"/>
    </location>
</feature>
<evidence type="ECO:0000256" key="10">
    <source>
        <dbReference type="ARBA" id="ARBA00029447"/>
    </source>
</evidence>
<dbReference type="SUPFAM" id="SSF58104">
    <property type="entry name" value="Methyl-accepting chemotaxis protein (MCP) signaling domain"/>
    <property type="match status" value="1"/>
</dbReference>
<keyword evidence="5" id="KW-0997">Cell inner membrane</keyword>
<evidence type="ECO:0000256" key="4">
    <source>
        <dbReference type="ARBA" id="ARBA00022500"/>
    </source>
</evidence>
<keyword evidence="17" id="KW-1185">Reference proteome</keyword>
<dbReference type="PROSITE" id="PS50192">
    <property type="entry name" value="T_SNARE"/>
    <property type="match status" value="1"/>
</dbReference>
<accession>A0A291HT50</accession>
<dbReference type="FunFam" id="3.30.450.20:FF:000046">
    <property type="entry name" value="Aerotaxis sensor receptor"/>
    <property type="match status" value="1"/>
</dbReference>
<dbReference type="PANTHER" id="PTHR32089:SF74">
    <property type="entry name" value="METHYL-ACCEPTING CHEMOTAXIS PROTEIN AER"/>
    <property type="match status" value="1"/>
</dbReference>
<dbReference type="Gene3D" id="3.30.450.20">
    <property type="entry name" value="PAS domain"/>
    <property type="match status" value="1"/>
</dbReference>
<dbReference type="InterPro" id="IPR013655">
    <property type="entry name" value="PAS_fold_3"/>
</dbReference>
<reference evidence="17" key="1">
    <citation type="submission" date="2015-09" db="EMBL/GenBank/DDBJ databases">
        <authorList>
            <person name="Shao Z."/>
            <person name="Wang L."/>
        </authorList>
    </citation>
    <scope>NUCLEOTIDE SEQUENCE [LARGE SCALE GENOMIC DNA]</scope>
    <source>
        <strain evidence="17">F13-1</strain>
    </source>
</reference>
<organism evidence="16 17">
    <name type="scientific">Zobellella denitrificans</name>
    <dbReference type="NCBI Taxonomy" id="347534"/>
    <lineage>
        <taxon>Bacteria</taxon>
        <taxon>Pseudomonadati</taxon>
        <taxon>Pseudomonadota</taxon>
        <taxon>Gammaproteobacteria</taxon>
        <taxon>Aeromonadales</taxon>
        <taxon>Aeromonadaceae</taxon>
        <taxon>Zobellella</taxon>
    </lineage>
</organism>
<dbReference type="CDD" id="cd11386">
    <property type="entry name" value="MCP_signal"/>
    <property type="match status" value="1"/>
</dbReference>
<name>A0A291HT50_9GAMM</name>
<dbReference type="PROSITE" id="PS50112">
    <property type="entry name" value="PAS"/>
    <property type="match status" value="1"/>
</dbReference>
<keyword evidence="8 12" id="KW-0472">Membrane</keyword>
<feature type="domain" description="T-SNARE coiled-coil homology" evidence="15">
    <location>
        <begin position="432"/>
        <end position="494"/>
    </location>
</feature>
<evidence type="ECO:0000256" key="5">
    <source>
        <dbReference type="ARBA" id="ARBA00022519"/>
    </source>
</evidence>
<evidence type="ECO:0000256" key="9">
    <source>
        <dbReference type="ARBA" id="ARBA00023224"/>
    </source>
</evidence>
<evidence type="ECO:0000256" key="12">
    <source>
        <dbReference type="SAM" id="Phobius"/>
    </source>
</evidence>
<dbReference type="PROSITE" id="PS50111">
    <property type="entry name" value="CHEMOTAXIS_TRANSDUC_2"/>
    <property type="match status" value="1"/>
</dbReference>
<dbReference type="GO" id="GO:0004888">
    <property type="term" value="F:transmembrane signaling receptor activity"/>
    <property type="evidence" value="ECO:0007669"/>
    <property type="project" value="InterPro"/>
</dbReference>
<dbReference type="Proteomes" id="UP000217763">
    <property type="component" value="Chromosome"/>
</dbReference>
<dbReference type="EMBL" id="CP012621">
    <property type="protein sequence ID" value="ATG75343.1"/>
    <property type="molecule type" value="Genomic_DNA"/>
</dbReference>
<keyword evidence="4" id="KW-0145">Chemotaxis</keyword>
<evidence type="ECO:0000259" key="14">
    <source>
        <dbReference type="PROSITE" id="PS50112"/>
    </source>
</evidence>
<dbReference type="InterPro" id="IPR035965">
    <property type="entry name" value="PAS-like_dom_sf"/>
</dbReference>
<dbReference type="InterPro" id="IPR004089">
    <property type="entry name" value="MCPsignal_dom"/>
</dbReference>
<protein>
    <submittedName>
        <fullName evidence="16">Chemotaxis protein</fullName>
    </submittedName>
</protein>
<evidence type="ECO:0000313" key="17">
    <source>
        <dbReference type="Proteomes" id="UP000217763"/>
    </source>
</evidence>
<feature type="domain" description="PAS" evidence="14">
    <location>
        <begin position="21"/>
        <end position="60"/>
    </location>
</feature>
<gene>
    <name evidence="16" type="ORF">AN401_16985</name>
</gene>
<evidence type="ECO:0000259" key="13">
    <source>
        <dbReference type="PROSITE" id="PS50111"/>
    </source>
</evidence>
<feature type="domain" description="Methyl-accepting transducer" evidence="13">
    <location>
        <begin position="245"/>
        <end position="481"/>
    </location>
</feature>
<dbReference type="SMART" id="SM00283">
    <property type="entry name" value="MA"/>
    <property type="match status" value="1"/>
</dbReference>
<dbReference type="FunFam" id="1.10.287.950:FF:000001">
    <property type="entry name" value="Methyl-accepting chemotaxis sensory transducer"/>
    <property type="match status" value="1"/>
</dbReference>
<dbReference type="Gene3D" id="1.10.287.950">
    <property type="entry name" value="Methyl-accepting chemotaxis protein"/>
    <property type="match status" value="1"/>
</dbReference>
<dbReference type="NCBIfam" id="TIGR00229">
    <property type="entry name" value="sensory_box"/>
    <property type="match status" value="1"/>
</dbReference>
<evidence type="ECO:0000256" key="6">
    <source>
        <dbReference type="ARBA" id="ARBA00022692"/>
    </source>
</evidence>
<dbReference type="GO" id="GO:0007165">
    <property type="term" value="P:signal transduction"/>
    <property type="evidence" value="ECO:0007669"/>
    <property type="project" value="UniProtKB-KW"/>
</dbReference>
<evidence type="ECO:0000256" key="7">
    <source>
        <dbReference type="ARBA" id="ARBA00022989"/>
    </source>
</evidence>
<evidence type="ECO:0000256" key="1">
    <source>
        <dbReference type="ARBA" id="ARBA00004429"/>
    </source>
</evidence>
<sequence>MRMNLPISSRERLFPEHERLVSVTDAQGNIVACNDAFVAVSGFSRDELLGQPHSIVRHPDMPAQAFRVMWDHLRAGTPWMGMVKNRCKNGDYYWVDAYVSPITEQGRVVGYESVRSSPCREDVLRAERLYARLANGPLSRRANVLGHPWLVLAVGLVLAAGLFLSGKPPAALALLILSLTVFGGRVSYRHHQAMQGLDELLGGAFRHELAVRTHSREQGMLGRLKVGIRSEKARLNTIITRIEDAAKQVAGHSQTGLSLSQQAREGMEHLRRETGQVATAMHEMTATIKDVASHVQETAVQADNANQLATQGRAVAGVTREAIAELKQIVDEIGGSVRQLSEQTTQIARVAQMIEVISEQTNLLALNAAIEAARAGEQGRGFAVVADEVRQLASRTRDSTGEIHQIVAALAQRAGASVQVAERGKASAEAGLERVMETEKMLAGISSSVGHIADMSLQMAAAVEQQAHVAEDINRQVVSISALTDSSLALAGQAATSIKGLRAVADELYELVVRLKH</sequence>
<proteinExistence type="inferred from homology"/>
<dbReference type="PRINTS" id="PR00260">
    <property type="entry name" value="CHEMTRNSDUCR"/>
</dbReference>
<evidence type="ECO:0000256" key="2">
    <source>
        <dbReference type="ARBA" id="ARBA00022475"/>
    </source>
</evidence>
<keyword evidence="9 11" id="KW-0807">Transducer</keyword>
<evidence type="ECO:0000256" key="3">
    <source>
        <dbReference type="ARBA" id="ARBA00022481"/>
    </source>
</evidence>
<keyword evidence="7 12" id="KW-1133">Transmembrane helix</keyword>
<dbReference type="GO" id="GO:0052131">
    <property type="term" value="P:positive aerotaxis"/>
    <property type="evidence" value="ECO:0007669"/>
    <property type="project" value="UniProtKB-ARBA"/>
</dbReference>
<comment type="similarity">
    <text evidence="10">Belongs to the methyl-accepting chemotaxis (MCP) protein family.</text>
</comment>
<dbReference type="InterPro" id="IPR004090">
    <property type="entry name" value="Chemotax_Me-accpt_rcpt"/>
</dbReference>
<evidence type="ECO:0000256" key="8">
    <source>
        <dbReference type="ARBA" id="ARBA00023136"/>
    </source>
</evidence>